<dbReference type="OMA" id="TEHGPEW"/>
<evidence type="ECO:0000313" key="2">
    <source>
        <dbReference type="Proteomes" id="UP000007431"/>
    </source>
</evidence>
<protein>
    <recommendedName>
        <fullName evidence="3">SnoaL-like domain-containing protein</fullName>
    </recommendedName>
</protein>
<accession>D8QKZ1</accession>
<evidence type="ECO:0000313" key="1">
    <source>
        <dbReference type="EMBL" id="EFI91517.1"/>
    </source>
</evidence>
<dbReference type="HOGENOM" id="CLU_095773_1_1_1"/>
<dbReference type="SUPFAM" id="SSF54427">
    <property type="entry name" value="NTF2-like"/>
    <property type="match status" value="1"/>
</dbReference>
<dbReference type="InterPro" id="IPR032710">
    <property type="entry name" value="NTF2-like_dom_sf"/>
</dbReference>
<sequence>MPASRSALLSAAEKFCTAFASNTPPDELVGYFSTLYQPTALEHGEPALAPFIGRPFVGLAAVLKYFELLASLLTYENMDFSSFVVDPEVRRVACRGRAVFKWLSTGESWDETFAYIIDFDEGLKVTDYQVWADSGAAYLASQGKLNEVREKVRISSAGSDRAGG</sequence>
<dbReference type="Gene3D" id="3.10.450.50">
    <property type="match status" value="1"/>
</dbReference>
<dbReference type="Proteomes" id="UP000007431">
    <property type="component" value="Unassembled WGS sequence"/>
</dbReference>
<evidence type="ECO:0008006" key="3">
    <source>
        <dbReference type="Google" id="ProtNLM"/>
    </source>
</evidence>
<keyword evidence="2" id="KW-1185">Reference proteome</keyword>
<proteinExistence type="predicted"/>
<dbReference type="GeneID" id="9593059"/>
<dbReference type="EMBL" id="GL377317">
    <property type="protein sequence ID" value="EFI91517.1"/>
    <property type="molecule type" value="Genomic_DNA"/>
</dbReference>
<dbReference type="eggNOG" id="ENOG502SDPH">
    <property type="taxonomic scope" value="Eukaryota"/>
</dbReference>
<gene>
    <name evidence="1" type="ORF">SCHCODRAFT_17834</name>
</gene>
<dbReference type="KEGG" id="scm:SCHCO_02520789"/>
<dbReference type="InParanoid" id="D8QKZ1"/>
<dbReference type="VEuPathDB" id="FungiDB:SCHCODRAFT_02520789"/>
<name>D8QKZ1_SCHCM</name>
<dbReference type="OrthoDB" id="3352776at2759"/>
<organism evidence="2">
    <name type="scientific">Schizophyllum commune (strain H4-8 / FGSC 9210)</name>
    <name type="common">Split gill fungus</name>
    <dbReference type="NCBI Taxonomy" id="578458"/>
    <lineage>
        <taxon>Eukaryota</taxon>
        <taxon>Fungi</taxon>
        <taxon>Dikarya</taxon>
        <taxon>Basidiomycota</taxon>
        <taxon>Agaricomycotina</taxon>
        <taxon>Agaricomycetes</taxon>
        <taxon>Agaricomycetidae</taxon>
        <taxon>Agaricales</taxon>
        <taxon>Schizophyllaceae</taxon>
        <taxon>Schizophyllum</taxon>
    </lineage>
</organism>
<reference evidence="1 2" key="1">
    <citation type="journal article" date="2010" name="Nat. Biotechnol.">
        <title>Genome sequence of the model mushroom Schizophyllum commune.</title>
        <authorList>
            <person name="Ohm R.A."/>
            <person name="de Jong J.F."/>
            <person name="Lugones L.G."/>
            <person name="Aerts A."/>
            <person name="Kothe E."/>
            <person name="Stajich J.E."/>
            <person name="de Vries R.P."/>
            <person name="Record E."/>
            <person name="Levasseur A."/>
            <person name="Baker S.E."/>
            <person name="Bartholomew K.A."/>
            <person name="Coutinho P.M."/>
            <person name="Erdmann S."/>
            <person name="Fowler T.J."/>
            <person name="Gathman A.C."/>
            <person name="Lombard V."/>
            <person name="Henrissat B."/>
            <person name="Knabe N."/>
            <person name="Kuees U."/>
            <person name="Lilly W.W."/>
            <person name="Lindquist E."/>
            <person name="Lucas S."/>
            <person name="Magnuson J.K."/>
            <person name="Piumi F."/>
            <person name="Raudaskoski M."/>
            <person name="Salamov A."/>
            <person name="Schmutz J."/>
            <person name="Schwarze F.W.M.R."/>
            <person name="vanKuyk P.A."/>
            <person name="Horton J.S."/>
            <person name="Grigoriev I.V."/>
            <person name="Woesten H.A.B."/>
        </authorList>
    </citation>
    <scope>NUCLEOTIDE SEQUENCE [LARGE SCALE GENOMIC DNA]</scope>
    <source>
        <strain evidence="2">H4-8 / FGSC 9210</strain>
    </source>
</reference>
<dbReference type="AlphaFoldDB" id="D8QKZ1"/>